<dbReference type="RefSeq" id="WP_075074521.1">
    <property type="nucleotide sequence ID" value="NZ_DF967972.1"/>
</dbReference>
<reference evidence="1" key="1">
    <citation type="submission" date="2015-07" db="EMBL/GenBank/DDBJ databases">
        <title>Draft Genome Sequences of Anaerolinea thermolimosa IMO-1, Bellilinea caldifistulae GOMI-1, Leptolinea tardivitalis YMTK-2, Levilinea saccharolytica KIBI-1,Longilinea arvoryzae KOME-1, Previously Described as Members of the Anaerolineaceae (Chloroflexi).</title>
        <authorList>
            <person name="Sekiguchi Y."/>
            <person name="Ohashi A."/>
            <person name="Matsuura N."/>
            <person name="Tourlousse M.D."/>
        </authorList>
    </citation>
    <scope>NUCLEOTIDE SEQUENCE [LARGE SCALE GENOMIC DNA]</scope>
    <source>
        <strain evidence="1">KOME-1</strain>
    </source>
</reference>
<keyword evidence="2" id="KW-1185">Reference proteome</keyword>
<gene>
    <name evidence="1" type="ORF">LARV_03119</name>
</gene>
<accession>A0A0S7BC46</accession>
<dbReference type="OrthoDB" id="164474at2"/>
<protein>
    <submittedName>
        <fullName evidence="1">Uncharacterized protein</fullName>
    </submittedName>
</protein>
<proteinExistence type="predicted"/>
<evidence type="ECO:0000313" key="2">
    <source>
        <dbReference type="Proteomes" id="UP000055060"/>
    </source>
</evidence>
<evidence type="ECO:0000313" key="1">
    <source>
        <dbReference type="EMBL" id="GAP15335.1"/>
    </source>
</evidence>
<dbReference type="AlphaFoldDB" id="A0A0S7BC46"/>
<dbReference type="EMBL" id="DF967972">
    <property type="protein sequence ID" value="GAP15335.1"/>
    <property type="molecule type" value="Genomic_DNA"/>
</dbReference>
<name>A0A0S7BC46_9CHLR</name>
<sequence>MDFLRDIFSPPYPAQLRPEVERLLKELIQIGKMEDFLSEHPGGAFNYQCRHIRAIQIGKRLDEIGGLPMMEFAHRRIRRSVGAQLISHLDYCWEGVGKWTG</sequence>
<organism evidence="1">
    <name type="scientific">Longilinea arvoryzae</name>
    <dbReference type="NCBI Taxonomy" id="360412"/>
    <lineage>
        <taxon>Bacteria</taxon>
        <taxon>Bacillati</taxon>
        <taxon>Chloroflexota</taxon>
        <taxon>Anaerolineae</taxon>
        <taxon>Anaerolineales</taxon>
        <taxon>Anaerolineaceae</taxon>
        <taxon>Longilinea</taxon>
    </lineage>
</organism>
<dbReference type="Proteomes" id="UP000055060">
    <property type="component" value="Unassembled WGS sequence"/>
</dbReference>